<dbReference type="InterPro" id="IPR004090">
    <property type="entry name" value="Chemotax_Me-accpt_rcpt"/>
</dbReference>
<dbReference type="SUPFAM" id="SSF58104">
    <property type="entry name" value="Methyl-accepting chemotaxis protein (MCP) signaling domain"/>
    <property type="match status" value="1"/>
</dbReference>
<dbReference type="GO" id="GO:0007165">
    <property type="term" value="P:signal transduction"/>
    <property type="evidence" value="ECO:0007669"/>
    <property type="project" value="UniProtKB-KW"/>
</dbReference>
<dbReference type="GO" id="GO:0004888">
    <property type="term" value="F:transmembrane signaling receptor activity"/>
    <property type="evidence" value="ECO:0007669"/>
    <property type="project" value="InterPro"/>
</dbReference>
<dbReference type="Pfam" id="PF00015">
    <property type="entry name" value="MCPsignal"/>
    <property type="match status" value="1"/>
</dbReference>
<gene>
    <name evidence="7" type="ORF">EDC18_103380</name>
</gene>
<organism evidence="7 8">
    <name type="scientific">Natranaerovirga pectinivora</name>
    <dbReference type="NCBI Taxonomy" id="682400"/>
    <lineage>
        <taxon>Bacteria</taxon>
        <taxon>Bacillati</taxon>
        <taxon>Bacillota</taxon>
        <taxon>Clostridia</taxon>
        <taxon>Lachnospirales</taxon>
        <taxon>Natranaerovirgaceae</taxon>
        <taxon>Natranaerovirga</taxon>
    </lineage>
</organism>
<dbReference type="CDD" id="cd06225">
    <property type="entry name" value="HAMP"/>
    <property type="match status" value="1"/>
</dbReference>
<evidence type="ECO:0000256" key="1">
    <source>
        <dbReference type="ARBA" id="ARBA00023224"/>
    </source>
</evidence>
<reference evidence="7 8" key="1">
    <citation type="submission" date="2019-03" db="EMBL/GenBank/DDBJ databases">
        <title>Genomic Encyclopedia of Type Strains, Phase IV (KMG-IV): sequencing the most valuable type-strain genomes for metagenomic binning, comparative biology and taxonomic classification.</title>
        <authorList>
            <person name="Goeker M."/>
        </authorList>
    </citation>
    <scope>NUCLEOTIDE SEQUENCE [LARGE SCALE GENOMIC DNA]</scope>
    <source>
        <strain evidence="7 8">DSM 24629</strain>
    </source>
</reference>
<dbReference type="SMART" id="SM00304">
    <property type="entry name" value="HAMP"/>
    <property type="match status" value="1"/>
</dbReference>
<feature type="transmembrane region" description="Helical" evidence="4">
    <location>
        <begin position="205"/>
        <end position="225"/>
    </location>
</feature>
<keyword evidence="8" id="KW-1185">Reference proteome</keyword>
<dbReference type="Gene3D" id="1.10.287.950">
    <property type="entry name" value="Methyl-accepting chemotaxis protein"/>
    <property type="match status" value="1"/>
</dbReference>
<feature type="domain" description="Methyl-accepting transducer" evidence="5">
    <location>
        <begin position="299"/>
        <end position="556"/>
    </location>
</feature>
<evidence type="ECO:0000259" key="5">
    <source>
        <dbReference type="PROSITE" id="PS50111"/>
    </source>
</evidence>
<comment type="caution">
    <text evidence="7">The sequence shown here is derived from an EMBL/GenBank/DDBJ whole genome shotgun (WGS) entry which is preliminary data.</text>
</comment>
<keyword evidence="4" id="KW-0812">Transmembrane</keyword>
<dbReference type="SUPFAM" id="SSF103190">
    <property type="entry name" value="Sensory domain-like"/>
    <property type="match status" value="1"/>
</dbReference>
<dbReference type="PROSITE" id="PS50885">
    <property type="entry name" value="HAMP"/>
    <property type="match status" value="1"/>
</dbReference>
<keyword evidence="1 3" id="KW-0807">Transducer</keyword>
<dbReference type="InterPro" id="IPR003660">
    <property type="entry name" value="HAMP_dom"/>
</dbReference>
<dbReference type="GO" id="GO:0006935">
    <property type="term" value="P:chemotaxis"/>
    <property type="evidence" value="ECO:0007669"/>
    <property type="project" value="InterPro"/>
</dbReference>
<keyword evidence="4" id="KW-1133">Transmembrane helix</keyword>
<sequence length="586" mass="64846">MEESRQHTQKEIQSKIKFFKKVSTKISLSLLISVLITTAITITTIFLPFMNSITENIKQEAARTVEIAMDVVNPQDIAKILETQDTNSTIYIKLKEELNRVRKISSSKYVYIMSRDSNGNYFYVVEGADDNDIYAAEFGDIEEIYDGFAEAMSGEKFIGDIESAEEYGSFISAFYPIVYNDEVIGFLGVDKDLDYMNALLSNINLKLIVINLIIILLAVLFALALSKRLSKPLLKATQLAQQLSEYNLSVGELSVTSQDEIGLLTKSLNNVTKNIRELVLYADELGVNTEQSSNKVKVVINDVNFTSREVAKSIQEIAAGANSQADESFKTADKSGELASKVEEMKNNVSKTLLSTEETIEKNRLGTDSLTSLKNQFNQYQGNASKVVESIQLLFKSSQSISDIVNTINSISEQTNLLALNAAIEAARAGEQGRGFAVVADEIRKLAEQSSSATKEIQIIINNIINEIEKTNGYTEESKTLIKEVSESMNHSSDALGDIMSRSEIVMSEMKNLNNNIVDVQQLKNDVLNSIQHISEVSQQAAASTEEISASSEEQVALMESITGLVDDLDNSIKQVIAQINKFRIK</sequence>
<dbReference type="InterPro" id="IPR004089">
    <property type="entry name" value="MCPsignal_dom"/>
</dbReference>
<accession>A0A4V2V0F1</accession>
<evidence type="ECO:0000259" key="6">
    <source>
        <dbReference type="PROSITE" id="PS50885"/>
    </source>
</evidence>
<feature type="domain" description="HAMP" evidence="6">
    <location>
        <begin position="227"/>
        <end position="280"/>
    </location>
</feature>
<evidence type="ECO:0000256" key="3">
    <source>
        <dbReference type="PROSITE-ProRule" id="PRU00284"/>
    </source>
</evidence>
<name>A0A4V2V0F1_9FIRM</name>
<proteinExistence type="inferred from homology"/>
<evidence type="ECO:0000313" key="8">
    <source>
        <dbReference type="Proteomes" id="UP000294902"/>
    </source>
</evidence>
<comment type="similarity">
    <text evidence="2">Belongs to the methyl-accepting chemotaxis (MCP) protein family.</text>
</comment>
<protein>
    <submittedName>
        <fullName evidence="7">Methyl-accepting chemotaxis protein</fullName>
    </submittedName>
</protein>
<evidence type="ECO:0000256" key="2">
    <source>
        <dbReference type="ARBA" id="ARBA00029447"/>
    </source>
</evidence>
<dbReference type="Gene3D" id="6.10.340.10">
    <property type="match status" value="1"/>
</dbReference>
<dbReference type="PROSITE" id="PS50111">
    <property type="entry name" value="CHEMOTAXIS_TRANSDUC_2"/>
    <property type="match status" value="1"/>
</dbReference>
<keyword evidence="4" id="KW-0472">Membrane</keyword>
<dbReference type="PANTHER" id="PTHR32089">
    <property type="entry name" value="METHYL-ACCEPTING CHEMOTAXIS PROTEIN MCPB"/>
    <property type="match status" value="1"/>
</dbReference>
<dbReference type="AlphaFoldDB" id="A0A4V2V0F1"/>
<dbReference type="EMBL" id="SMAL01000003">
    <property type="protein sequence ID" value="TCT15670.1"/>
    <property type="molecule type" value="Genomic_DNA"/>
</dbReference>
<evidence type="ECO:0000313" key="7">
    <source>
        <dbReference type="EMBL" id="TCT15670.1"/>
    </source>
</evidence>
<dbReference type="PANTHER" id="PTHR32089:SF112">
    <property type="entry name" value="LYSOZYME-LIKE PROTEIN-RELATED"/>
    <property type="match status" value="1"/>
</dbReference>
<dbReference type="RefSeq" id="WP_132251545.1">
    <property type="nucleotide sequence ID" value="NZ_SMAL01000003.1"/>
</dbReference>
<dbReference type="Proteomes" id="UP000294902">
    <property type="component" value="Unassembled WGS sequence"/>
</dbReference>
<dbReference type="InterPro" id="IPR029151">
    <property type="entry name" value="Sensor-like_sf"/>
</dbReference>
<dbReference type="PRINTS" id="PR00260">
    <property type="entry name" value="CHEMTRNSDUCR"/>
</dbReference>
<dbReference type="GO" id="GO:0016020">
    <property type="term" value="C:membrane"/>
    <property type="evidence" value="ECO:0007669"/>
    <property type="project" value="InterPro"/>
</dbReference>
<evidence type="ECO:0000256" key="4">
    <source>
        <dbReference type="SAM" id="Phobius"/>
    </source>
</evidence>
<feature type="transmembrane region" description="Helical" evidence="4">
    <location>
        <begin position="26"/>
        <end position="50"/>
    </location>
</feature>
<dbReference type="SMART" id="SM00283">
    <property type="entry name" value="MA"/>
    <property type="match status" value="1"/>
</dbReference>
<dbReference type="Pfam" id="PF00672">
    <property type="entry name" value="HAMP"/>
    <property type="match status" value="1"/>
</dbReference>
<dbReference type="OrthoDB" id="9762005at2"/>